<dbReference type="Proteomes" id="UP001595528">
    <property type="component" value="Unassembled WGS sequence"/>
</dbReference>
<dbReference type="Gene3D" id="3.20.20.70">
    <property type="entry name" value="Aldolase class I"/>
    <property type="match status" value="1"/>
</dbReference>
<keyword evidence="3 4" id="KW-0560">Oxidoreductase</keyword>
<dbReference type="RefSeq" id="WP_379902662.1">
    <property type="nucleotide sequence ID" value="NZ_JBHRTR010000029.1"/>
</dbReference>
<dbReference type="GO" id="GO:0004497">
    <property type="term" value="F:monooxygenase activity"/>
    <property type="evidence" value="ECO:0007669"/>
    <property type="project" value="UniProtKB-KW"/>
</dbReference>
<dbReference type="EMBL" id="JBHRTR010000029">
    <property type="protein sequence ID" value="MFC3228972.1"/>
    <property type="molecule type" value="Genomic_DNA"/>
</dbReference>
<dbReference type="InterPro" id="IPR004136">
    <property type="entry name" value="NMO"/>
</dbReference>
<keyword evidence="4" id="KW-0503">Monooxygenase</keyword>
<dbReference type="CDD" id="cd04730">
    <property type="entry name" value="NPD_like"/>
    <property type="match status" value="1"/>
</dbReference>
<keyword evidence="5" id="KW-1185">Reference proteome</keyword>
<organism evidence="4 5">
    <name type="scientific">Marinibaculum pumilum</name>
    <dbReference type="NCBI Taxonomy" id="1766165"/>
    <lineage>
        <taxon>Bacteria</taxon>
        <taxon>Pseudomonadati</taxon>
        <taxon>Pseudomonadota</taxon>
        <taxon>Alphaproteobacteria</taxon>
        <taxon>Rhodospirillales</taxon>
        <taxon>Rhodospirillaceae</taxon>
        <taxon>Marinibaculum</taxon>
    </lineage>
</organism>
<evidence type="ECO:0000256" key="2">
    <source>
        <dbReference type="ARBA" id="ARBA00022643"/>
    </source>
</evidence>
<keyword evidence="2" id="KW-0288">FMN</keyword>
<dbReference type="PANTHER" id="PTHR32332:SF38">
    <property type="entry name" value="MONOOXYGENASE RV1533-RELATED"/>
    <property type="match status" value="1"/>
</dbReference>
<dbReference type="Pfam" id="PF03060">
    <property type="entry name" value="NMO"/>
    <property type="match status" value="1"/>
</dbReference>
<evidence type="ECO:0000313" key="4">
    <source>
        <dbReference type="EMBL" id="MFC3228972.1"/>
    </source>
</evidence>
<evidence type="ECO:0000256" key="3">
    <source>
        <dbReference type="ARBA" id="ARBA00023002"/>
    </source>
</evidence>
<dbReference type="SUPFAM" id="SSF51412">
    <property type="entry name" value="Inosine monophosphate dehydrogenase (IMPDH)"/>
    <property type="match status" value="1"/>
</dbReference>
<accession>A0ABV7L2Z0</accession>
<gene>
    <name evidence="4" type="ORF">ACFOGJ_17135</name>
</gene>
<dbReference type="PANTHER" id="PTHR32332">
    <property type="entry name" value="2-NITROPROPANE DIOXYGENASE"/>
    <property type="match status" value="1"/>
</dbReference>
<evidence type="ECO:0000313" key="5">
    <source>
        <dbReference type="Proteomes" id="UP001595528"/>
    </source>
</evidence>
<dbReference type="InterPro" id="IPR013785">
    <property type="entry name" value="Aldolase_TIM"/>
</dbReference>
<reference evidence="5" key="1">
    <citation type="journal article" date="2019" name="Int. J. Syst. Evol. Microbiol.">
        <title>The Global Catalogue of Microorganisms (GCM) 10K type strain sequencing project: providing services to taxonomists for standard genome sequencing and annotation.</title>
        <authorList>
            <consortium name="The Broad Institute Genomics Platform"/>
            <consortium name="The Broad Institute Genome Sequencing Center for Infectious Disease"/>
            <person name="Wu L."/>
            <person name="Ma J."/>
        </authorList>
    </citation>
    <scope>NUCLEOTIDE SEQUENCE [LARGE SCALE GENOMIC DNA]</scope>
    <source>
        <strain evidence="5">KCTC 42964</strain>
    </source>
</reference>
<evidence type="ECO:0000256" key="1">
    <source>
        <dbReference type="ARBA" id="ARBA00022630"/>
    </source>
</evidence>
<sequence length="380" mass="39844">MDSRICDMLGIDFPLLAFSHCRDVVAEVSKAGGFGVLGAAGLSTEQLETELSWIDDHVGGKPYGLDLIVPNKFAGKGEELSEDAVLAALPQEHKDFVAGLLQSRDVDLVGVDDATRREMLGFNRNITPEGTKAMLDVAFSHPIRLIANALGIPPQPMIEMGKAKGVAVAALVGAKSHALRQMQAGVDILIAAGGEAGGHCGSVSTMVLVPEICEAVAAQNGPPVLAAGGIVTGRQMAACMAMGAAGAWTGSVWLTTAEAETNPVVKQKMLAAGSSDTVRARSRTGKPSRQLRTPWTDAWEAEGAPEPLAMPLQSLISEPALKRIDKLSEGGHKGAQELATYWVGQGVGLMNESLTARQVVQAFREDFVTAYERLAKAVGA</sequence>
<dbReference type="EC" id="1.13.12.-" evidence="4"/>
<comment type="caution">
    <text evidence="4">The sequence shown here is derived from an EMBL/GenBank/DDBJ whole genome shotgun (WGS) entry which is preliminary data.</text>
</comment>
<name>A0ABV7L2Z0_9PROT</name>
<proteinExistence type="predicted"/>
<protein>
    <submittedName>
        <fullName evidence="4">Nitronate monooxygenase</fullName>
        <ecNumber evidence="4">1.13.12.-</ecNumber>
    </submittedName>
</protein>
<keyword evidence="1" id="KW-0285">Flavoprotein</keyword>